<dbReference type="EMBL" id="DTLB01000023">
    <property type="protein sequence ID" value="HFW32167.1"/>
    <property type="molecule type" value="Genomic_DNA"/>
</dbReference>
<organism evidence="1">
    <name type="scientific">Archaeoglobus fulgidus</name>
    <dbReference type="NCBI Taxonomy" id="2234"/>
    <lineage>
        <taxon>Archaea</taxon>
        <taxon>Methanobacteriati</taxon>
        <taxon>Methanobacteriota</taxon>
        <taxon>Archaeoglobi</taxon>
        <taxon>Archaeoglobales</taxon>
        <taxon>Archaeoglobaceae</taxon>
        <taxon>Archaeoglobus</taxon>
    </lineage>
</organism>
<dbReference type="PANTHER" id="PTHR43393:SF3">
    <property type="entry name" value="LYSINE DECARBOXYLASE-LIKE PROTEIN"/>
    <property type="match status" value="1"/>
</dbReference>
<dbReference type="Gene3D" id="3.40.50.450">
    <property type="match status" value="1"/>
</dbReference>
<dbReference type="InterPro" id="IPR005268">
    <property type="entry name" value="CHP00725"/>
</dbReference>
<dbReference type="GO" id="GO:0005829">
    <property type="term" value="C:cytosol"/>
    <property type="evidence" value="ECO:0007669"/>
    <property type="project" value="TreeGrafter"/>
</dbReference>
<reference evidence="1" key="1">
    <citation type="journal article" date="2020" name="mSystems">
        <title>Genome- and Community-Level Interaction Insights into Carbon Utilization and Element Cycling Functions of Hydrothermarchaeota in Hydrothermal Sediment.</title>
        <authorList>
            <person name="Zhou Z."/>
            <person name="Liu Y."/>
            <person name="Xu W."/>
            <person name="Pan J."/>
            <person name="Luo Z.H."/>
            <person name="Li M."/>
        </authorList>
    </citation>
    <scope>NUCLEOTIDE SEQUENCE [LARGE SCALE GENOMIC DNA]</scope>
    <source>
        <strain evidence="1">SpSt-87</strain>
    </source>
</reference>
<dbReference type="InterPro" id="IPR052341">
    <property type="entry name" value="LOG_family_nucleotidases"/>
</dbReference>
<comment type="caution">
    <text evidence="1">The sequence shown here is derived from an EMBL/GenBank/DDBJ whole genome shotgun (WGS) entry which is preliminary data.</text>
</comment>
<name>A0A7C3RC33_ARCFL</name>
<accession>A0A7C3RC33</accession>
<dbReference type="AlphaFoldDB" id="A0A7C3RC33"/>
<protein>
    <submittedName>
        <fullName evidence="1">TIGR00725 family protein</fullName>
    </submittedName>
</protein>
<dbReference type="NCBIfam" id="TIGR00725">
    <property type="entry name" value="TIGR00725 family protein"/>
    <property type="match status" value="1"/>
</dbReference>
<gene>
    <name evidence="1" type="ORF">ENW66_04340</name>
</gene>
<dbReference type="SUPFAM" id="SSF102405">
    <property type="entry name" value="MCP/YpsA-like"/>
    <property type="match status" value="1"/>
</dbReference>
<dbReference type="InterPro" id="IPR041164">
    <property type="entry name" value="LDcluster4"/>
</dbReference>
<dbReference type="PANTHER" id="PTHR43393">
    <property type="entry name" value="CYTOKININ RIBOSIDE 5'-MONOPHOSPHATE PHOSPHORIBOHYDROLASE"/>
    <property type="match status" value="1"/>
</dbReference>
<sequence length="148" mass="15609">MQIGVIGGGECDEEIYRIAYRVGELIAERGHVLINGGLGGVMEASAKGAKSKGGLVVAILPRKKDFCNDFSDIRIATDMGHARNIIIVHSSDALISVGGGYGTISEIAIALKEGKRVASIKPPVILKGMKVVETPEEAVNYCISSSLR</sequence>
<proteinExistence type="predicted"/>
<evidence type="ECO:0000313" key="1">
    <source>
        <dbReference type="EMBL" id="HFW32167.1"/>
    </source>
</evidence>
<dbReference type="Pfam" id="PF18306">
    <property type="entry name" value="LDcluster4"/>
    <property type="match status" value="1"/>
</dbReference>